<evidence type="ECO:0000313" key="2">
    <source>
        <dbReference type="EMBL" id="VVE34824.1"/>
    </source>
</evidence>
<dbReference type="EMBL" id="CABPRU010000011">
    <property type="protein sequence ID" value="VVE34824.1"/>
    <property type="molecule type" value="Genomic_DNA"/>
</dbReference>
<dbReference type="RefSeq" id="WP_150614345.1">
    <property type="nucleotide sequence ID" value="NZ_CABPRU010000011.1"/>
</dbReference>
<name>A0A5E4XEM8_9BURK</name>
<dbReference type="OrthoDB" id="9134694at2"/>
<reference evidence="2 3" key="1">
    <citation type="submission" date="2019-08" db="EMBL/GenBank/DDBJ databases">
        <authorList>
            <person name="Peeters C."/>
        </authorList>
    </citation>
    <scope>NUCLEOTIDE SEQUENCE [LARGE SCALE GENOMIC DNA]</scope>
    <source>
        <strain evidence="2 3">LMG 31013</strain>
    </source>
</reference>
<gene>
    <name evidence="2" type="ORF">PTE31013_03869</name>
</gene>
<protein>
    <submittedName>
        <fullName evidence="2">Uncharacterized protein</fullName>
    </submittedName>
</protein>
<accession>A0A5E4XEM8</accession>
<keyword evidence="3" id="KW-1185">Reference proteome</keyword>
<proteinExistence type="predicted"/>
<dbReference type="Proteomes" id="UP000334380">
    <property type="component" value="Unassembled WGS sequence"/>
</dbReference>
<feature type="region of interest" description="Disordered" evidence="1">
    <location>
        <begin position="1"/>
        <end position="20"/>
    </location>
</feature>
<evidence type="ECO:0000256" key="1">
    <source>
        <dbReference type="SAM" id="MobiDB-lite"/>
    </source>
</evidence>
<evidence type="ECO:0000313" key="3">
    <source>
        <dbReference type="Proteomes" id="UP000334380"/>
    </source>
</evidence>
<organism evidence="2 3">
    <name type="scientific">Pandoraea terrigena</name>
    <dbReference type="NCBI Taxonomy" id="2508292"/>
    <lineage>
        <taxon>Bacteria</taxon>
        <taxon>Pseudomonadati</taxon>
        <taxon>Pseudomonadota</taxon>
        <taxon>Betaproteobacteria</taxon>
        <taxon>Burkholderiales</taxon>
        <taxon>Burkholderiaceae</taxon>
        <taxon>Pandoraea</taxon>
    </lineage>
</organism>
<sequence length="114" mass="13050">MSQSAQSLPRHATRTSPYADRVRSTRVSATSYEIRIDGEFRFLIEGDEQWPALWQLFAVINGVRSGKCLTLESEHFDVIEQLERGCFWMPAAKVAPAPHSSSLTRHRFPQYLPE</sequence>
<dbReference type="AlphaFoldDB" id="A0A5E4XEM8"/>